<dbReference type="NCBIfam" id="NF006667">
    <property type="entry name" value="PRK09212.1"/>
    <property type="match status" value="1"/>
</dbReference>
<dbReference type="PANTHER" id="PTHR11624">
    <property type="entry name" value="DEHYDROGENASE RELATED"/>
    <property type="match status" value="1"/>
</dbReference>
<dbReference type="CDD" id="cd07036">
    <property type="entry name" value="TPP_PYR_E1-PDHc-beta_like"/>
    <property type="match status" value="1"/>
</dbReference>
<keyword evidence="4 5" id="KW-0670">Pyruvate</keyword>
<dbReference type="InterPro" id="IPR029061">
    <property type="entry name" value="THDP-binding"/>
</dbReference>
<dbReference type="FunFam" id="3.40.50.920:FF:000001">
    <property type="entry name" value="Pyruvate dehydrogenase E1 beta subunit"/>
    <property type="match status" value="1"/>
</dbReference>
<proteinExistence type="predicted"/>
<dbReference type="EMBL" id="JAVHJO010000001">
    <property type="protein sequence ID" value="KAK6543267.1"/>
    <property type="molecule type" value="Genomic_DNA"/>
</dbReference>
<evidence type="ECO:0000259" key="6">
    <source>
        <dbReference type="SMART" id="SM00861"/>
    </source>
</evidence>
<dbReference type="Pfam" id="PF02779">
    <property type="entry name" value="Transket_pyr"/>
    <property type="match status" value="1"/>
</dbReference>
<dbReference type="PANTHER" id="PTHR11624:SF96">
    <property type="entry name" value="PYRUVATE DEHYDROGENASE E1 COMPONENT SUBUNIT BETA, MITOCHONDRIAL"/>
    <property type="match status" value="1"/>
</dbReference>
<sequence>MVVIHACACLRASQNLLAKLIGNNRCRRRQRPFAFEIPNIFRIPPHTRIPASNYPPHPHPHPPPPLPPVLQSPLLKLYQPVFTMAARLTATRFLSRPLRAMSNSATGTRHRSITSLASRPHVSNRLTNTIPSIGIQQSRTLATATDSKEYTVRDALNEALAEELEADSKVFILGEEVALYNGAYKVTKGLLDRFGPDRVIDTPITESGFAGLAVGAALAGLKPITEFMTWNFAMQAIDQIINSAAKTHYMSGGIQPCNITFRGPNGFAAGLKVVSPWSSEDAKGLLKAAIRDPNPVVVLENELLYGQSFPMSAEAQRDDFVLPFGKAKIERVGKDITLVSLSRCVGQCLTAAEKLKAKYGVEAEVINLRSIKPMDVEAIVKSVKKTGNLIAVESGFPSFGVSSEILALSMEYMFGYLDAPAQRITGAEVPTPYAQGLEAMSFPDEDLIFRKAAQLLRV</sequence>
<dbReference type="SMART" id="SM00861">
    <property type="entry name" value="Transket_pyr"/>
    <property type="match status" value="1"/>
</dbReference>
<protein>
    <recommendedName>
        <fullName evidence="5">Pyruvate dehydrogenase E1 component subunit beta</fullName>
        <ecNumber evidence="5">1.2.4.1</ecNumber>
    </recommendedName>
</protein>
<reference evidence="7 8" key="1">
    <citation type="submission" date="2019-10" db="EMBL/GenBank/DDBJ databases">
        <authorList>
            <person name="Palmer J.M."/>
        </authorList>
    </citation>
    <scope>NUCLEOTIDE SEQUENCE [LARGE SCALE GENOMIC DNA]</scope>
    <source>
        <strain evidence="7 8">TWF694</strain>
    </source>
</reference>
<feature type="domain" description="Transketolase-like pyrimidine-binding" evidence="6">
    <location>
        <begin position="150"/>
        <end position="307"/>
    </location>
</feature>
<gene>
    <name evidence="7" type="primary">PDB1</name>
    <name evidence="7" type="ORF">TWF694_000026</name>
</gene>
<comment type="caution">
    <text evidence="7">The sequence shown here is derived from an EMBL/GenBank/DDBJ whole genome shotgun (WGS) entry which is preliminary data.</text>
</comment>
<dbReference type="SUPFAM" id="SSF52922">
    <property type="entry name" value="TK C-terminal domain-like"/>
    <property type="match status" value="1"/>
</dbReference>
<keyword evidence="8" id="KW-1185">Reference proteome</keyword>
<evidence type="ECO:0000313" key="7">
    <source>
        <dbReference type="EMBL" id="KAK6543267.1"/>
    </source>
</evidence>
<dbReference type="InterPro" id="IPR033248">
    <property type="entry name" value="Transketolase_C"/>
</dbReference>
<keyword evidence="2 5" id="KW-0560">Oxidoreductase</keyword>
<comment type="function">
    <text evidence="5">The pyruvate dehydrogenase complex catalyzes the overall conversion of pyruvate to acetyl-CoA and CO2.</text>
</comment>
<evidence type="ECO:0000256" key="2">
    <source>
        <dbReference type="ARBA" id="ARBA00023002"/>
    </source>
</evidence>
<organism evidence="7 8">
    <name type="scientific">Orbilia ellipsospora</name>
    <dbReference type="NCBI Taxonomy" id="2528407"/>
    <lineage>
        <taxon>Eukaryota</taxon>
        <taxon>Fungi</taxon>
        <taxon>Dikarya</taxon>
        <taxon>Ascomycota</taxon>
        <taxon>Pezizomycotina</taxon>
        <taxon>Orbiliomycetes</taxon>
        <taxon>Orbiliales</taxon>
        <taxon>Orbiliaceae</taxon>
        <taxon>Orbilia</taxon>
    </lineage>
</organism>
<evidence type="ECO:0000256" key="4">
    <source>
        <dbReference type="ARBA" id="ARBA00023317"/>
    </source>
</evidence>
<comment type="cofactor">
    <cofactor evidence="1 5">
        <name>thiamine diphosphate</name>
        <dbReference type="ChEBI" id="CHEBI:58937"/>
    </cofactor>
</comment>
<evidence type="ECO:0000256" key="3">
    <source>
        <dbReference type="ARBA" id="ARBA00023052"/>
    </source>
</evidence>
<evidence type="ECO:0000256" key="1">
    <source>
        <dbReference type="ARBA" id="ARBA00001964"/>
    </source>
</evidence>
<dbReference type="InterPro" id="IPR009014">
    <property type="entry name" value="Transketo_C/PFOR_II"/>
</dbReference>
<dbReference type="Gene3D" id="3.40.50.970">
    <property type="match status" value="2"/>
</dbReference>
<dbReference type="GO" id="GO:0004739">
    <property type="term" value="F:pyruvate dehydrogenase (acetyl-transferring) activity"/>
    <property type="evidence" value="ECO:0007669"/>
    <property type="project" value="UniProtKB-UniRule"/>
</dbReference>
<dbReference type="EC" id="1.2.4.1" evidence="5"/>
<evidence type="ECO:0000313" key="8">
    <source>
        <dbReference type="Proteomes" id="UP001365542"/>
    </source>
</evidence>
<evidence type="ECO:0000256" key="5">
    <source>
        <dbReference type="RuleBase" id="RU364074"/>
    </source>
</evidence>
<keyword evidence="3 5" id="KW-0786">Thiamine pyrophosphate</keyword>
<dbReference type="Pfam" id="PF02780">
    <property type="entry name" value="Transketolase_C"/>
    <property type="match status" value="1"/>
</dbReference>
<accession>A0AAV9XNZ0</accession>
<name>A0AAV9XNZ0_9PEZI</name>
<dbReference type="Proteomes" id="UP001365542">
    <property type="component" value="Unassembled WGS sequence"/>
</dbReference>
<dbReference type="InterPro" id="IPR005475">
    <property type="entry name" value="Transketolase-like_Pyr-bd"/>
</dbReference>
<dbReference type="GO" id="GO:0006086">
    <property type="term" value="P:pyruvate decarboxylation to acetyl-CoA"/>
    <property type="evidence" value="ECO:0007669"/>
    <property type="project" value="InterPro"/>
</dbReference>
<comment type="catalytic activity">
    <reaction evidence="5">
        <text>N(6)-[(R)-lipoyl]-L-lysyl-[protein] + pyruvate + H(+) = N(6)-[(R)-S(8)-acetyldihydrolipoyl]-L-lysyl-[protein] + CO2</text>
        <dbReference type="Rhea" id="RHEA:19189"/>
        <dbReference type="Rhea" id="RHEA-COMP:10474"/>
        <dbReference type="Rhea" id="RHEA-COMP:10478"/>
        <dbReference type="ChEBI" id="CHEBI:15361"/>
        <dbReference type="ChEBI" id="CHEBI:15378"/>
        <dbReference type="ChEBI" id="CHEBI:16526"/>
        <dbReference type="ChEBI" id="CHEBI:83099"/>
        <dbReference type="ChEBI" id="CHEBI:83111"/>
        <dbReference type="EC" id="1.2.4.1"/>
    </reaction>
</comment>
<dbReference type="SUPFAM" id="SSF52518">
    <property type="entry name" value="Thiamin diphosphate-binding fold (THDP-binding)"/>
    <property type="match status" value="1"/>
</dbReference>
<dbReference type="Gene3D" id="3.40.50.920">
    <property type="match status" value="1"/>
</dbReference>
<dbReference type="InterPro" id="IPR027110">
    <property type="entry name" value="PDHB_mito-type"/>
</dbReference>
<dbReference type="AlphaFoldDB" id="A0AAV9XNZ0"/>